<protein>
    <submittedName>
        <fullName evidence="8">Benzoate 1,2-dioxygenase large subunit</fullName>
    </submittedName>
</protein>
<evidence type="ECO:0000259" key="7">
    <source>
        <dbReference type="PROSITE" id="PS51296"/>
    </source>
</evidence>
<dbReference type="Proteomes" id="UP001501671">
    <property type="component" value="Unassembled WGS sequence"/>
</dbReference>
<keyword evidence="4" id="KW-0560">Oxidoreductase</keyword>
<keyword evidence="9" id="KW-1185">Reference proteome</keyword>
<organism evidence="8 9">
    <name type="scientific">Pigmentiphaga soli</name>
    <dbReference type="NCBI Taxonomy" id="1007095"/>
    <lineage>
        <taxon>Bacteria</taxon>
        <taxon>Pseudomonadati</taxon>
        <taxon>Pseudomonadota</taxon>
        <taxon>Betaproteobacteria</taxon>
        <taxon>Burkholderiales</taxon>
        <taxon>Alcaligenaceae</taxon>
        <taxon>Pigmentiphaga</taxon>
    </lineage>
</organism>
<dbReference type="Gene3D" id="2.102.10.10">
    <property type="entry name" value="Rieske [2Fe-2S] iron-sulphur domain"/>
    <property type="match status" value="1"/>
</dbReference>
<evidence type="ECO:0000313" key="8">
    <source>
        <dbReference type="EMBL" id="GAA4342281.1"/>
    </source>
</evidence>
<dbReference type="InterPro" id="IPR036922">
    <property type="entry name" value="Rieske_2Fe-2S_sf"/>
</dbReference>
<dbReference type="RefSeq" id="WP_345252096.1">
    <property type="nucleotide sequence ID" value="NZ_BAABFO010000033.1"/>
</dbReference>
<dbReference type="PANTHER" id="PTHR43756:SF1">
    <property type="entry name" value="3-PHENYLPROPIONATE_CINNAMIC ACID DIOXYGENASE SUBUNIT ALPHA"/>
    <property type="match status" value="1"/>
</dbReference>
<evidence type="ECO:0000256" key="3">
    <source>
        <dbReference type="ARBA" id="ARBA00022723"/>
    </source>
</evidence>
<dbReference type="SUPFAM" id="SSF50022">
    <property type="entry name" value="ISP domain"/>
    <property type="match status" value="1"/>
</dbReference>
<evidence type="ECO:0000256" key="2">
    <source>
        <dbReference type="ARBA" id="ARBA00022714"/>
    </source>
</evidence>
<evidence type="ECO:0000256" key="6">
    <source>
        <dbReference type="ARBA" id="ARBA00023014"/>
    </source>
</evidence>
<dbReference type="PRINTS" id="PR00090">
    <property type="entry name" value="RNGDIOXGNASE"/>
</dbReference>
<reference evidence="9" key="1">
    <citation type="journal article" date="2019" name="Int. J. Syst. Evol. Microbiol.">
        <title>The Global Catalogue of Microorganisms (GCM) 10K type strain sequencing project: providing services to taxonomists for standard genome sequencing and annotation.</title>
        <authorList>
            <consortium name="The Broad Institute Genomics Platform"/>
            <consortium name="The Broad Institute Genome Sequencing Center for Infectious Disease"/>
            <person name="Wu L."/>
            <person name="Ma J."/>
        </authorList>
    </citation>
    <scope>NUCLEOTIDE SEQUENCE [LARGE SCALE GENOMIC DNA]</scope>
    <source>
        <strain evidence="9">JCM 17666</strain>
    </source>
</reference>
<dbReference type="InterPro" id="IPR001663">
    <property type="entry name" value="Rng_hydr_dOase-A"/>
</dbReference>
<dbReference type="Gene3D" id="3.90.380.10">
    <property type="entry name" value="Naphthalene 1,2-dioxygenase Alpha Subunit, Chain A, domain 1"/>
    <property type="match status" value="1"/>
</dbReference>
<dbReference type="PROSITE" id="PS51296">
    <property type="entry name" value="RIESKE"/>
    <property type="match status" value="1"/>
</dbReference>
<evidence type="ECO:0000256" key="1">
    <source>
        <dbReference type="ARBA" id="ARBA00008751"/>
    </source>
</evidence>
<dbReference type="InterPro" id="IPR015879">
    <property type="entry name" value="Ring_hydroxy_dOase_asu_C_dom"/>
</dbReference>
<gene>
    <name evidence="8" type="primary">benA_1</name>
    <name evidence="8" type="ORF">GCM10023144_44100</name>
</gene>
<comment type="similarity">
    <text evidence="1">Belongs to the bacterial ring-hydroxylating dioxygenase alpha subunit family.</text>
</comment>
<dbReference type="EMBL" id="BAABFO010000033">
    <property type="protein sequence ID" value="GAA4342281.1"/>
    <property type="molecule type" value="Genomic_DNA"/>
</dbReference>
<proteinExistence type="inferred from homology"/>
<evidence type="ECO:0000313" key="9">
    <source>
        <dbReference type="Proteomes" id="UP001501671"/>
    </source>
</evidence>
<dbReference type="SUPFAM" id="SSF55961">
    <property type="entry name" value="Bet v1-like"/>
    <property type="match status" value="1"/>
</dbReference>
<dbReference type="Pfam" id="PF00355">
    <property type="entry name" value="Rieske"/>
    <property type="match status" value="1"/>
</dbReference>
<accession>A0ABP8HPK5</accession>
<keyword evidence="3" id="KW-0479">Metal-binding</keyword>
<sequence length="449" mass="50696">MKSFDVSRLVDDRPAEGIFRVHRDVFADPDLFELEMKYIFGRTWVFLAVESQLARPHDYVSAWIGRTPVLVMRDAAGRLGAFLDLCPHKGTQLTHSERGSARVHVCPYHGWAFDASGKNVGIKDHKAACYPESFDRFSHDLVPVARLASYGGLVFGSLSADVPPLEEYLGEMKTFIDLAMQQGAQGMEVIPGRVAYIYRGNWKLQMDNGLDQYHLTTTHISYMDLMVKRARGDGHTEAHQFDWKKRMQQECGSFNFRNGHAITWINQAEVEKRPVYATIDEVRQRVGGVRAEWMLKGRNNLVFPNMQIADVTTLNVRTFRPISVDRTEMRVYALAPIGEASATRQWRLRQFEDFFSASGFASPDDSAVFEAGQRGFAAETYDYLQGFSRGGASLRPGADERARALGIEPVSSQHGMFELNSETAHHSPYREWARLMQAGLDAERQEAAA</sequence>
<evidence type="ECO:0000256" key="4">
    <source>
        <dbReference type="ARBA" id="ARBA00023002"/>
    </source>
</evidence>
<evidence type="ECO:0000256" key="5">
    <source>
        <dbReference type="ARBA" id="ARBA00023004"/>
    </source>
</evidence>
<keyword evidence="5" id="KW-0408">Iron</keyword>
<name>A0ABP8HPK5_9BURK</name>
<feature type="domain" description="Rieske" evidence="7">
    <location>
        <begin position="44"/>
        <end position="156"/>
    </location>
</feature>
<keyword evidence="6" id="KW-0411">Iron-sulfur</keyword>
<dbReference type="PANTHER" id="PTHR43756">
    <property type="entry name" value="CHOLINE MONOOXYGENASE, CHLOROPLASTIC"/>
    <property type="match status" value="1"/>
</dbReference>
<dbReference type="InterPro" id="IPR017941">
    <property type="entry name" value="Rieske_2Fe-2S"/>
</dbReference>
<comment type="caution">
    <text evidence="8">The sequence shown here is derived from an EMBL/GenBank/DDBJ whole genome shotgun (WGS) entry which is preliminary data.</text>
</comment>
<dbReference type="Pfam" id="PF00848">
    <property type="entry name" value="Ring_hydroxyl_A"/>
    <property type="match status" value="1"/>
</dbReference>
<keyword evidence="2" id="KW-0001">2Fe-2S</keyword>